<gene>
    <name evidence="5" type="ORF">SAMN02746098_02384</name>
</gene>
<dbReference type="PROSITE" id="PS51387">
    <property type="entry name" value="FAD_PCMH"/>
    <property type="match status" value="1"/>
</dbReference>
<dbReference type="EMBL" id="FQXJ01000007">
    <property type="protein sequence ID" value="SHI08921.1"/>
    <property type="molecule type" value="Genomic_DNA"/>
</dbReference>
<dbReference type="STRING" id="1121420.SAMN02746098_02384"/>
<dbReference type="GO" id="GO:0071949">
    <property type="term" value="F:FAD binding"/>
    <property type="evidence" value="ECO:0007669"/>
    <property type="project" value="InterPro"/>
</dbReference>
<organism evidence="5 6">
    <name type="scientific">Desulfosporosinus lacus DSM 15449</name>
    <dbReference type="NCBI Taxonomy" id="1121420"/>
    <lineage>
        <taxon>Bacteria</taxon>
        <taxon>Bacillati</taxon>
        <taxon>Bacillota</taxon>
        <taxon>Clostridia</taxon>
        <taxon>Eubacteriales</taxon>
        <taxon>Desulfitobacteriaceae</taxon>
        <taxon>Desulfosporosinus</taxon>
    </lineage>
</organism>
<dbReference type="InterPro" id="IPR051312">
    <property type="entry name" value="Diverse_Substr_Oxidored"/>
</dbReference>
<dbReference type="SMART" id="SM01092">
    <property type="entry name" value="CO_deh_flav_C"/>
    <property type="match status" value="1"/>
</dbReference>
<evidence type="ECO:0000313" key="6">
    <source>
        <dbReference type="Proteomes" id="UP000183954"/>
    </source>
</evidence>
<dbReference type="Proteomes" id="UP000183954">
    <property type="component" value="Unassembled WGS sequence"/>
</dbReference>
<dbReference type="InterPro" id="IPR002346">
    <property type="entry name" value="Mopterin_DH_FAD-bd"/>
</dbReference>
<dbReference type="OrthoDB" id="9803647at2"/>
<dbReference type="InterPro" id="IPR016169">
    <property type="entry name" value="FAD-bd_PCMH_sub2"/>
</dbReference>
<dbReference type="Pfam" id="PF00941">
    <property type="entry name" value="FAD_binding_5"/>
    <property type="match status" value="1"/>
</dbReference>
<dbReference type="SUPFAM" id="SSF56176">
    <property type="entry name" value="FAD-binding/transporter-associated domain-like"/>
    <property type="match status" value="1"/>
</dbReference>
<name>A0A1M5YA03_9FIRM</name>
<proteinExistence type="predicted"/>
<dbReference type="GO" id="GO:0016491">
    <property type="term" value="F:oxidoreductase activity"/>
    <property type="evidence" value="ECO:0007669"/>
    <property type="project" value="UniProtKB-KW"/>
</dbReference>
<dbReference type="PANTHER" id="PTHR42659:SF2">
    <property type="entry name" value="XANTHINE DEHYDROGENASE SUBUNIT C-RELATED"/>
    <property type="match status" value="1"/>
</dbReference>
<evidence type="ECO:0000256" key="2">
    <source>
        <dbReference type="ARBA" id="ARBA00022827"/>
    </source>
</evidence>
<keyword evidence="3" id="KW-0560">Oxidoreductase</keyword>
<dbReference type="InterPro" id="IPR036318">
    <property type="entry name" value="FAD-bd_PCMH-like_sf"/>
</dbReference>
<dbReference type="InterPro" id="IPR016166">
    <property type="entry name" value="FAD-bd_PCMH"/>
</dbReference>
<protein>
    <submittedName>
        <fullName evidence="5">CO or xanthine dehydrogenase, FAD-binding subunit</fullName>
    </submittedName>
</protein>
<dbReference type="AlphaFoldDB" id="A0A1M5YA03"/>
<dbReference type="Gene3D" id="3.30.390.50">
    <property type="entry name" value="CO dehydrogenase flavoprotein, C-terminal domain"/>
    <property type="match status" value="1"/>
</dbReference>
<evidence type="ECO:0000259" key="4">
    <source>
        <dbReference type="PROSITE" id="PS51387"/>
    </source>
</evidence>
<dbReference type="InterPro" id="IPR005107">
    <property type="entry name" value="CO_DH_flav_C"/>
</dbReference>
<dbReference type="RefSeq" id="WP_073029939.1">
    <property type="nucleotide sequence ID" value="NZ_FQXJ01000007.1"/>
</dbReference>
<dbReference type="SUPFAM" id="SSF55447">
    <property type="entry name" value="CO dehydrogenase flavoprotein C-terminal domain-like"/>
    <property type="match status" value="1"/>
</dbReference>
<evidence type="ECO:0000256" key="1">
    <source>
        <dbReference type="ARBA" id="ARBA00022630"/>
    </source>
</evidence>
<sequence length="267" mass="29405">MFTILDLVQPDNLAEAYQILSDKRNNTILGGCAFLKMGKKRINTGVDLTKLKLNYIQETDGFIEIGAMTSLRDIETHPLLTEHYNGVLPQSLRDIIGVQFRNGVTVGASVYSKYGFSDLITALLSLDTEVELFKAGRMPLADFLSKPKEKDLLVRLWIKKTKRQASYLSFRNSASDYAVLNVAVSMLNNRWTIAVGARPSKAAIAISASALLSLEGATSETIEEAAKRTSEELSFGTNTRGTATYRKALCRALVKRGIMEVLACKSN</sequence>
<feature type="domain" description="FAD-binding PCMH-type" evidence="4">
    <location>
        <begin position="1"/>
        <end position="163"/>
    </location>
</feature>
<keyword evidence="2" id="KW-0274">FAD</keyword>
<dbReference type="Gene3D" id="3.30.465.10">
    <property type="match status" value="1"/>
</dbReference>
<accession>A0A1M5YA03</accession>
<dbReference type="PANTHER" id="PTHR42659">
    <property type="entry name" value="XANTHINE DEHYDROGENASE SUBUNIT C-RELATED"/>
    <property type="match status" value="1"/>
</dbReference>
<dbReference type="Pfam" id="PF03450">
    <property type="entry name" value="CO_deh_flav_C"/>
    <property type="match status" value="1"/>
</dbReference>
<evidence type="ECO:0000313" key="5">
    <source>
        <dbReference type="EMBL" id="SHI08921.1"/>
    </source>
</evidence>
<dbReference type="InterPro" id="IPR036683">
    <property type="entry name" value="CO_DH_flav_C_dom_sf"/>
</dbReference>
<keyword evidence="6" id="KW-1185">Reference proteome</keyword>
<evidence type="ECO:0000256" key="3">
    <source>
        <dbReference type="ARBA" id="ARBA00023002"/>
    </source>
</evidence>
<reference evidence="6" key="1">
    <citation type="submission" date="2016-11" db="EMBL/GenBank/DDBJ databases">
        <authorList>
            <person name="Varghese N."/>
            <person name="Submissions S."/>
        </authorList>
    </citation>
    <scope>NUCLEOTIDE SEQUENCE [LARGE SCALE GENOMIC DNA]</scope>
    <source>
        <strain evidence="6">DSM 15449</strain>
    </source>
</reference>
<keyword evidence="1" id="KW-0285">Flavoprotein</keyword>